<keyword evidence="1" id="KW-0732">Signal</keyword>
<gene>
    <name evidence="2" type="ORF">QVZ41_03950</name>
</gene>
<organism evidence="2 3">
    <name type="scientific">Wenyingzhuangia gilva</name>
    <dbReference type="NCBI Taxonomy" id="3057677"/>
    <lineage>
        <taxon>Bacteria</taxon>
        <taxon>Pseudomonadati</taxon>
        <taxon>Bacteroidota</taxon>
        <taxon>Flavobacteriia</taxon>
        <taxon>Flavobacteriales</taxon>
        <taxon>Flavobacteriaceae</taxon>
        <taxon>Wenyingzhuangia</taxon>
    </lineage>
</organism>
<name>A0ABT8VPU9_9FLAO</name>
<evidence type="ECO:0000256" key="1">
    <source>
        <dbReference type="ARBA" id="ARBA00022729"/>
    </source>
</evidence>
<protein>
    <submittedName>
        <fullName evidence="2">T9SS type A sorting domain-containing protein</fullName>
    </submittedName>
</protein>
<evidence type="ECO:0000313" key="2">
    <source>
        <dbReference type="EMBL" id="MDO3694003.1"/>
    </source>
</evidence>
<sequence length="53" mass="5762">MATINLGISSIITLFDVLGRLVLPNNNYSTISISSLQSGTYILVIKIFSCEVQ</sequence>
<dbReference type="RefSeq" id="WP_302883247.1">
    <property type="nucleotide sequence ID" value="NZ_JAUMIT010000001.1"/>
</dbReference>
<comment type="caution">
    <text evidence="2">The sequence shown here is derived from an EMBL/GenBank/DDBJ whole genome shotgun (WGS) entry which is preliminary data.</text>
</comment>
<proteinExistence type="predicted"/>
<keyword evidence="3" id="KW-1185">Reference proteome</keyword>
<dbReference type="EMBL" id="JAUMIT010000001">
    <property type="protein sequence ID" value="MDO3694003.1"/>
    <property type="molecule type" value="Genomic_DNA"/>
</dbReference>
<dbReference type="InterPro" id="IPR026444">
    <property type="entry name" value="Secre_tail"/>
</dbReference>
<evidence type="ECO:0000313" key="3">
    <source>
        <dbReference type="Proteomes" id="UP001168642"/>
    </source>
</evidence>
<accession>A0ABT8VPU9</accession>
<reference evidence="2" key="1">
    <citation type="submission" date="2023-07" db="EMBL/GenBank/DDBJ databases">
        <title>Wenyingzhuangia sp. chi5 genome sequencing and assembly.</title>
        <authorList>
            <person name="Park S."/>
        </authorList>
    </citation>
    <scope>NUCLEOTIDE SEQUENCE</scope>
    <source>
        <strain evidence="2">Chi5</strain>
    </source>
</reference>
<dbReference type="Proteomes" id="UP001168642">
    <property type="component" value="Unassembled WGS sequence"/>
</dbReference>
<dbReference type="NCBIfam" id="TIGR04183">
    <property type="entry name" value="Por_Secre_tail"/>
    <property type="match status" value="1"/>
</dbReference>